<organism evidence="1">
    <name type="scientific">Dulem virus 40</name>
    <dbReference type="NCBI Taxonomy" id="3145758"/>
    <lineage>
        <taxon>Viruses</taxon>
        <taxon>Duplodnaviria</taxon>
        <taxon>Heunggongvirae</taxon>
        <taxon>Uroviricota</taxon>
        <taxon>Caudoviricetes</taxon>
    </lineage>
</organism>
<accession>A0AAU8AW66</accession>
<evidence type="ECO:0000313" key="1">
    <source>
        <dbReference type="EMBL" id="XCD03609.1"/>
    </source>
</evidence>
<sequence>METKEREAYRMKCRYYGVEGNCHKQSHAERIYGYYFAVDMACTPDCNCARMKRFDKRKKG</sequence>
<proteinExistence type="predicted"/>
<name>A0AAU8AW66_9CAUD</name>
<protein>
    <submittedName>
        <fullName evidence="1">Uncharacterized protein</fullName>
    </submittedName>
</protein>
<reference evidence="1" key="1">
    <citation type="submission" date="2024-03" db="EMBL/GenBank/DDBJ databases">
        <title>Diverse circular DNA viruses in blood, oral, and fecal samples of captive lemurs.</title>
        <authorList>
            <person name="Paietta E.N."/>
            <person name="Kraberger S."/>
            <person name="Lund M.C."/>
            <person name="Custer J.M."/>
            <person name="Vargas K.M."/>
            <person name="Ehmke E.E."/>
            <person name="Yoder A.D."/>
            <person name="Varsani A."/>
        </authorList>
    </citation>
    <scope>NUCLEOTIDE SEQUENCE</scope>
    <source>
        <strain evidence="1">Duke_21_1</strain>
    </source>
</reference>
<dbReference type="EMBL" id="PP511379">
    <property type="protein sequence ID" value="XCD03609.1"/>
    <property type="molecule type" value="Genomic_DNA"/>
</dbReference>